<dbReference type="EMBL" id="AP026802">
    <property type="protein sequence ID" value="BDR58175.1"/>
    <property type="molecule type" value="Genomic_DNA"/>
</dbReference>
<comment type="similarity">
    <text evidence="9">Belongs to the GTP-binding SRP family. FtsY subfamily.</text>
</comment>
<evidence type="ECO:0000256" key="8">
    <source>
        <dbReference type="ARBA" id="ARBA00048027"/>
    </source>
</evidence>
<feature type="compositionally biased region" description="Acidic residues" evidence="10">
    <location>
        <begin position="15"/>
        <end position="30"/>
    </location>
</feature>
<feature type="region of interest" description="Disordered" evidence="10">
    <location>
        <begin position="1"/>
        <end position="138"/>
    </location>
</feature>
<dbReference type="SUPFAM" id="SSF47364">
    <property type="entry name" value="Domain of the SRP/SRP receptor G-proteins"/>
    <property type="match status" value="1"/>
</dbReference>
<keyword evidence="1 9" id="KW-1003">Cell membrane</keyword>
<dbReference type="InterPro" id="IPR042101">
    <property type="entry name" value="SRP54_N_sf"/>
</dbReference>
<evidence type="ECO:0000259" key="11">
    <source>
        <dbReference type="PROSITE" id="PS00300"/>
    </source>
</evidence>
<dbReference type="RefSeq" id="WP_317636092.1">
    <property type="nucleotide sequence ID" value="NZ_AP026802.1"/>
</dbReference>
<sequence>MGLFDKLKKSLFGEQQDDEENKSAVEENDDQSAAKQSETTDKDEAQSASETTDLDSKLKNDAEQVDDSTDLEAELSAPTAKVAVEKTQDASKSNDDASETPEPEPEPESSTSEPSETEALDSESTSVDDTKESDEKYEAGLQKSRNSFAAGFNHFLAKFRSVDNQFFDDLEDFLIESDVGYELAMDLSDQLKEMVKEENLKTKEQIGQAIIEYLVNSYQVDESTTELKHHEGLNIYLFVGVNGAGKTTTIGKLANRFVKAGKKVILVAGDTFRAGATEQLDRWATRTGAEIVKGKTDQDPSSLVFEGIHRAQEENADYLMIDTAGRLQNKVNLMNELDKIKRTIKKEAGTDPTETLLVIDATTGQNGLSQAKEFNQVTKLTGLVLSKLDGTAKGGIVLQIKKSLNIPVKLVGLGEQVDDLVDFKPDEFMRGFFSGILQV</sequence>
<proteinExistence type="inferred from homology"/>
<dbReference type="NCBIfam" id="TIGR00064">
    <property type="entry name" value="ftsY"/>
    <property type="match status" value="1"/>
</dbReference>
<dbReference type="InterPro" id="IPR004390">
    <property type="entry name" value="SR_rcpt_FtsY"/>
</dbReference>
<evidence type="ECO:0000313" key="13">
    <source>
        <dbReference type="Proteomes" id="UP001321861"/>
    </source>
</evidence>
<dbReference type="GO" id="GO:0005047">
    <property type="term" value="F:signal recognition particle binding"/>
    <property type="evidence" value="ECO:0007669"/>
    <property type="project" value="TreeGrafter"/>
</dbReference>
<dbReference type="GO" id="GO:0005525">
    <property type="term" value="F:GTP binding"/>
    <property type="evidence" value="ECO:0007669"/>
    <property type="project" value="UniProtKB-UniRule"/>
</dbReference>
<name>A0AAU9D784_9LACO</name>
<dbReference type="EC" id="3.6.5.4" evidence="9"/>
<dbReference type="SMART" id="SM00963">
    <property type="entry name" value="SRP54_N"/>
    <property type="match status" value="1"/>
</dbReference>
<dbReference type="Pfam" id="PF02881">
    <property type="entry name" value="SRP54_N"/>
    <property type="match status" value="1"/>
</dbReference>
<evidence type="ECO:0000256" key="6">
    <source>
        <dbReference type="ARBA" id="ARBA00023136"/>
    </source>
</evidence>
<comment type="catalytic activity">
    <reaction evidence="8 9">
        <text>GTP + H2O = GDP + phosphate + H(+)</text>
        <dbReference type="Rhea" id="RHEA:19669"/>
        <dbReference type="ChEBI" id="CHEBI:15377"/>
        <dbReference type="ChEBI" id="CHEBI:15378"/>
        <dbReference type="ChEBI" id="CHEBI:37565"/>
        <dbReference type="ChEBI" id="CHEBI:43474"/>
        <dbReference type="ChEBI" id="CHEBI:58189"/>
        <dbReference type="EC" id="3.6.5.4"/>
    </reaction>
</comment>
<keyword evidence="5 9" id="KW-0342">GTP-binding</keyword>
<organism evidence="12 13">
    <name type="scientific">Xylocopilactobacillus apicola</name>
    <dbReference type="NCBI Taxonomy" id="2932184"/>
    <lineage>
        <taxon>Bacteria</taxon>
        <taxon>Bacillati</taxon>
        <taxon>Bacillota</taxon>
        <taxon>Bacilli</taxon>
        <taxon>Lactobacillales</taxon>
        <taxon>Lactobacillaceae</taxon>
        <taxon>Xylocopilactobacillus</taxon>
    </lineage>
</organism>
<comment type="subunit">
    <text evidence="9">Part of the signal recognition particle protein translocation system, which is composed of SRP and FtsY.</text>
</comment>
<dbReference type="InterPro" id="IPR027417">
    <property type="entry name" value="P-loop_NTPase"/>
</dbReference>
<dbReference type="GO" id="GO:0006614">
    <property type="term" value="P:SRP-dependent cotranslational protein targeting to membrane"/>
    <property type="evidence" value="ECO:0007669"/>
    <property type="project" value="InterPro"/>
</dbReference>
<dbReference type="Proteomes" id="UP001321861">
    <property type="component" value="Chromosome"/>
</dbReference>
<dbReference type="SMART" id="SM00382">
    <property type="entry name" value="AAA"/>
    <property type="match status" value="1"/>
</dbReference>
<accession>A0AAU9D784</accession>
<dbReference type="SUPFAM" id="SSF52540">
    <property type="entry name" value="P-loop containing nucleoside triphosphate hydrolases"/>
    <property type="match status" value="1"/>
</dbReference>
<feature type="compositionally biased region" description="Acidic residues" evidence="10">
    <location>
        <begin position="96"/>
        <end position="107"/>
    </location>
</feature>
<dbReference type="AlphaFoldDB" id="A0AAU9D784"/>
<dbReference type="CDD" id="cd17874">
    <property type="entry name" value="FtsY"/>
    <property type="match status" value="1"/>
</dbReference>
<evidence type="ECO:0000256" key="9">
    <source>
        <dbReference type="HAMAP-Rule" id="MF_00920"/>
    </source>
</evidence>
<feature type="binding site" evidence="9">
    <location>
        <begin position="240"/>
        <end position="247"/>
    </location>
    <ligand>
        <name>GTP</name>
        <dbReference type="ChEBI" id="CHEBI:37565"/>
    </ligand>
</feature>
<dbReference type="SMART" id="SM00962">
    <property type="entry name" value="SRP54"/>
    <property type="match status" value="1"/>
</dbReference>
<feature type="compositionally biased region" description="Acidic residues" evidence="10">
    <location>
        <begin position="63"/>
        <end position="73"/>
    </location>
</feature>
<dbReference type="FunFam" id="3.40.50.300:FF:000053">
    <property type="entry name" value="Signal recognition particle receptor FtsY"/>
    <property type="match status" value="1"/>
</dbReference>
<feature type="binding site" evidence="9">
    <location>
        <begin position="386"/>
        <end position="389"/>
    </location>
    <ligand>
        <name>GTP</name>
        <dbReference type="ChEBI" id="CHEBI:37565"/>
    </ligand>
</feature>
<evidence type="ECO:0000256" key="5">
    <source>
        <dbReference type="ARBA" id="ARBA00023134"/>
    </source>
</evidence>
<evidence type="ECO:0000256" key="3">
    <source>
        <dbReference type="ARBA" id="ARBA00022741"/>
    </source>
</evidence>
<evidence type="ECO:0000256" key="7">
    <source>
        <dbReference type="ARBA" id="ARBA00023170"/>
    </source>
</evidence>
<evidence type="ECO:0000256" key="1">
    <source>
        <dbReference type="ARBA" id="ARBA00022475"/>
    </source>
</evidence>
<evidence type="ECO:0000256" key="2">
    <source>
        <dbReference type="ARBA" id="ARBA00022490"/>
    </source>
</evidence>
<dbReference type="GO" id="GO:0003924">
    <property type="term" value="F:GTPase activity"/>
    <property type="evidence" value="ECO:0007669"/>
    <property type="project" value="UniProtKB-UniRule"/>
</dbReference>
<dbReference type="InterPro" id="IPR036225">
    <property type="entry name" value="SRP/SRP_N"/>
</dbReference>
<dbReference type="HAMAP" id="MF_00920">
    <property type="entry name" value="FtsY"/>
    <property type="match status" value="1"/>
</dbReference>
<feature type="compositionally biased region" description="Basic and acidic residues" evidence="10">
    <location>
        <begin position="83"/>
        <end position="95"/>
    </location>
</feature>
<dbReference type="InterPro" id="IPR003593">
    <property type="entry name" value="AAA+_ATPase"/>
</dbReference>
<feature type="domain" description="SRP54-type proteins GTP-binding" evidence="11">
    <location>
        <begin position="407"/>
        <end position="420"/>
    </location>
</feature>
<gene>
    <name evidence="9 12" type="primary">ftsY</name>
    <name evidence="12" type="ORF">XA3_06160</name>
</gene>
<dbReference type="InterPro" id="IPR000897">
    <property type="entry name" value="SRP54_GTPase_dom"/>
</dbReference>
<keyword evidence="6 9" id="KW-0472">Membrane</keyword>
<keyword evidence="3 9" id="KW-0547">Nucleotide-binding</keyword>
<dbReference type="PANTHER" id="PTHR43134:SF1">
    <property type="entry name" value="SIGNAL RECOGNITION PARTICLE RECEPTOR SUBUNIT ALPHA"/>
    <property type="match status" value="1"/>
</dbReference>
<evidence type="ECO:0000313" key="12">
    <source>
        <dbReference type="EMBL" id="BDR58175.1"/>
    </source>
</evidence>
<dbReference type="Pfam" id="PF00448">
    <property type="entry name" value="SRP54"/>
    <property type="match status" value="1"/>
</dbReference>
<evidence type="ECO:0000256" key="4">
    <source>
        <dbReference type="ARBA" id="ARBA00022801"/>
    </source>
</evidence>
<keyword evidence="4 9" id="KW-0378">Hydrolase</keyword>
<dbReference type="Gene3D" id="3.40.50.300">
    <property type="entry name" value="P-loop containing nucleotide triphosphate hydrolases"/>
    <property type="match status" value="1"/>
</dbReference>
<comment type="function">
    <text evidence="9">Involved in targeting and insertion of nascent membrane proteins into the cytoplasmic membrane. Acts as a receptor for the complex formed by the signal recognition particle (SRP) and the ribosome-nascent chain (RNC).</text>
</comment>
<keyword evidence="13" id="KW-1185">Reference proteome</keyword>
<dbReference type="GO" id="GO:0005737">
    <property type="term" value="C:cytoplasm"/>
    <property type="evidence" value="ECO:0007669"/>
    <property type="project" value="UniProtKB-SubCell"/>
</dbReference>
<keyword evidence="7 9" id="KW-0675">Receptor</keyword>
<feature type="binding site" evidence="9">
    <location>
        <begin position="322"/>
        <end position="326"/>
    </location>
    <ligand>
        <name>GTP</name>
        <dbReference type="ChEBI" id="CHEBI:37565"/>
    </ligand>
</feature>
<dbReference type="InterPro" id="IPR013822">
    <property type="entry name" value="Signal_recog_particl_SRP54_hlx"/>
</dbReference>
<dbReference type="PROSITE" id="PS00300">
    <property type="entry name" value="SRP54"/>
    <property type="match status" value="1"/>
</dbReference>
<comment type="subcellular location">
    <subcellularLocation>
        <location evidence="9">Cell membrane</location>
        <topology evidence="9">Peripheral membrane protein</topology>
        <orientation evidence="9">Cytoplasmic side</orientation>
    </subcellularLocation>
    <subcellularLocation>
        <location evidence="9">Cytoplasm</location>
    </subcellularLocation>
</comment>
<protein>
    <recommendedName>
        <fullName evidence="9">Signal recognition particle receptor FtsY</fullName>
        <shortName evidence="9">SRP receptor</shortName>
        <ecNumber evidence="9">3.6.5.4</ecNumber>
    </recommendedName>
</protein>
<dbReference type="FunFam" id="1.20.120.140:FF:000002">
    <property type="entry name" value="Signal recognition particle receptor FtsY"/>
    <property type="match status" value="1"/>
</dbReference>
<evidence type="ECO:0000256" key="10">
    <source>
        <dbReference type="SAM" id="MobiDB-lite"/>
    </source>
</evidence>
<feature type="compositionally biased region" description="Basic and acidic residues" evidence="10">
    <location>
        <begin position="128"/>
        <end position="138"/>
    </location>
</feature>
<dbReference type="KEGG" id="xap:XA3_06160"/>
<dbReference type="GO" id="GO:0005886">
    <property type="term" value="C:plasma membrane"/>
    <property type="evidence" value="ECO:0007669"/>
    <property type="project" value="UniProtKB-SubCell"/>
</dbReference>
<dbReference type="PANTHER" id="PTHR43134">
    <property type="entry name" value="SIGNAL RECOGNITION PARTICLE RECEPTOR SUBUNIT ALPHA"/>
    <property type="match status" value="1"/>
</dbReference>
<reference evidence="12 13" key="1">
    <citation type="journal article" date="2023" name="Microbiol. Spectr.">
        <title>Symbiosis of Carpenter Bees with Uncharacterized Lactic Acid Bacteria Showing NAD Auxotrophy.</title>
        <authorList>
            <person name="Kawasaki S."/>
            <person name="Ozawa K."/>
            <person name="Mori T."/>
            <person name="Yamamoto A."/>
            <person name="Ito M."/>
            <person name="Ohkuma M."/>
            <person name="Sakamoto M."/>
            <person name="Matsutani M."/>
        </authorList>
    </citation>
    <scope>NUCLEOTIDE SEQUENCE [LARGE SCALE GENOMIC DNA]</scope>
    <source>
        <strain evidence="12 13">XA3</strain>
    </source>
</reference>
<dbReference type="Gene3D" id="1.20.120.140">
    <property type="entry name" value="Signal recognition particle SRP54, nucleotide-binding domain"/>
    <property type="match status" value="1"/>
</dbReference>
<keyword evidence="2 9" id="KW-0963">Cytoplasm</keyword>